<evidence type="ECO:0000256" key="1">
    <source>
        <dbReference type="SAM" id="Phobius"/>
    </source>
</evidence>
<gene>
    <name evidence="2" type="ORF">ACFQMA_17155</name>
</gene>
<dbReference type="GeneID" id="78821869"/>
<organism evidence="2 3">
    <name type="scientific">Halosimplex aquaticum</name>
    <dbReference type="NCBI Taxonomy" id="3026162"/>
    <lineage>
        <taxon>Archaea</taxon>
        <taxon>Methanobacteriati</taxon>
        <taxon>Methanobacteriota</taxon>
        <taxon>Stenosarchaea group</taxon>
        <taxon>Halobacteria</taxon>
        <taxon>Halobacteriales</taxon>
        <taxon>Haloarculaceae</taxon>
        <taxon>Halosimplex</taxon>
    </lineage>
</organism>
<keyword evidence="1" id="KW-0472">Membrane</keyword>
<sequence>MSADGNKILCRRCRETFPIDAESCPNCGRDVRSNTPYYVGAAIGAVLVLSAVLTVGELLAYGVLGAVIAVSCGYMIYQKRQRIVEEGESL</sequence>
<keyword evidence="3" id="KW-1185">Reference proteome</keyword>
<accession>A0ABD5Y6R1</accession>
<feature type="transmembrane region" description="Helical" evidence="1">
    <location>
        <begin position="59"/>
        <end position="77"/>
    </location>
</feature>
<name>A0ABD5Y6R1_9EURY</name>
<dbReference type="Proteomes" id="UP001596432">
    <property type="component" value="Unassembled WGS sequence"/>
</dbReference>
<evidence type="ECO:0008006" key="4">
    <source>
        <dbReference type="Google" id="ProtNLM"/>
    </source>
</evidence>
<comment type="caution">
    <text evidence="2">The sequence shown here is derived from an EMBL/GenBank/DDBJ whole genome shotgun (WGS) entry which is preliminary data.</text>
</comment>
<keyword evidence="1" id="KW-0812">Transmembrane</keyword>
<evidence type="ECO:0000313" key="2">
    <source>
        <dbReference type="EMBL" id="MFC7141553.1"/>
    </source>
</evidence>
<dbReference type="RefSeq" id="WP_274322634.1">
    <property type="nucleotide sequence ID" value="NZ_CP118158.1"/>
</dbReference>
<reference evidence="2 3" key="1">
    <citation type="journal article" date="2019" name="Int. J. Syst. Evol. Microbiol.">
        <title>The Global Catalogue of Microorganisms (GCM) 10K type strain sequencing project: providing services to taxonomists for standard genome sequencing and annotation.</title>
        <authorList>
            <consortium name="The Broad Institute Genomics Platform"/>
            <consortium name="The Broad Institute Genome Sequencing Center for Infectious Disease"/>
            <person name="Wu L."/>
            <person name="Ma J."/>
        </authorList>
    </citation>
    <scope>NUCLEOTIDE SEQUENCE [LARGE SCALE GENOMIC DNA]</scope>
    <source>
        <strain evidence="2 3">XZYJT29</strain>
    </source>
</reference>
<protein>
    <recommendedName>
        <fullName evidence="4">Zinc ribbon domain-containing protein</fullName>
    </recommendedName>
</protein>
<proteinExistence type="predicted"/>
<dbReference type="EMBL" id="JBHTAS010000001">
    <property type="protein sequence ID" value="MFC7141553.1"/>
    <property type="molecule type" value="Genomic_DNA"/>
</dbReference>
<evidence type="ECO:0000313" key="3">
    <source>
        <dbReference type="Proteomes" id="UP001596432"/>
    </source>
</evidence>
<keyword evidence="1" id="KW-1133">Transmembrane helix</keyword>
<dbReference type="AlphaFoldDB" id="A0ABD5Y6R1"/>
<feature type="transmembrane region" description="Helical" evidence="1">
    <location>
        <begin position="35"/>
        <end position="53"/>
    </location>
</feature>